<evidence type="ECO:0008006" key="3">
    <source>
        <dbReference type="Google" id="ProtNLM"/>
    </source>
</evidence>
<dbReference type="EMBL" id="NEVU01000003">
    <property type="protein sequence ID" value="OZI71080.1"/>
    <property type="molecule type" value="Genomic_DNA"/>
</dbReference>
<dbReference type="Proteomes" id="UP000216429">
    <property type="component" value="Unassembled WGS sequence"/>
</dbReference>
<dbReference type="AlphaFoldDB" id="A0A261VBX5"/>
<accession>A0A261VBX5</accession>
<keyword evidence="2" id="KW-1185">Reference proteome</keyword>
<dbReference type="OrthoDB" id="8639152at2"/>
<evidence type="ECO:0000313" key="2">
    <source>
        <dbReference type="Proteomes" id="UP000216429"/>
    </source>
</evidence>
<protein>
    <recommendedName>
        <fullName evidence="3">DUF3318 domain-containing protein</fullName>
    </recommendedName>
</protein>
<name>A0A261VBX5_9BORD</name>
<comment type="caution">
    <text evidence="1">The sequence shown here is derived from an EMBL/GenBank/DDBJ whole genome shotgun (WGS) entry which is preliminary data.</text>
</comment>
<evidence type="ECO:0000313" key="1">
    <source>
        <dbReference type="EMBL" id="OZI71080.1"/>
    </source>
</evidence>
<sequence>MAHRQSPAVERQVRIELLRARAAIERESLAQSIAETGQALEPANLVRGLLPKLTRGNTSQWVLQAYNIARRYPIVSSAASAMFMGGGKRLGLLRWAGIGLAGWQLARTWMKSHKRESD</sequence>
<organism evidence="1 2">
    <name type="scientific">Bordetella genomosp. 12</name>
    <dbReference type="NCBI Taxonomy" id="463035"/>
    <lineage>
        <taxon>Bacteria</taxon>
        <taxon>Pseudomonadati</taxon>
        <taxon>Pseudomonadota</taxon>
        <taxon>Betaproteobacteria</taxon>
        <taxon>Burkholderiales</taxon>
        <taxon>Alcaligenaceae</taxon>
        <taxon>Bordetella</taxon>
    </lineage>
</organism>
<gene>
    <name evidence="1" type="ORF">CAL22_14445</name>
</gene>
<proteinExistence type="predicted"/>
<dbReference type="RefSeq" id="WP_094814407.1">
    <property type="nucleotide sequence ID" value="NZ_NEVU01000003.1"/>
</dbReference>
<reference evidence="2" key="1">
    <citation type="submission" date="2017-05" db="EMBL/GenBank/DDBJ databases">
        <title>Complete and WGS of Bordetella genogroups.</title>
        <authorList>
            <person name="Spilker T."/>
            <person name="Lipuma J."/>
        </authorList>
    </citation>
    <scope>NUCLEOTIDE SEQUENCE [LARGE SCALE GENOMIC DNA]</scope>
    <source>
        <strain evidence="2">AU6712</strain>
    </source>
</reference>